<dbReference type="GO" id="GO:0005524">
    <property type="term" value="F:ATP binding"/>
    <property type="evidence" value="ECO:0007669"/>
    <property type="project" value="UniProtKB-KW"/>
</dbReference>
<dbReference type="InterPro" id="IPR021979">
    <property type="entry name" value="DUF3584"/>
</dbReference>
<evidence type="ECO:0000256" key="1">
    <source>
        <dbReference type="SAM" id="Coils"/>
    </source>
</evidence>
<keyword evidence="3" id="KW-0067">ATP-binding</keyword>
<feature type="coiled-coil region" evidence="1">
    <location>
        <begin position="377"/>
        <end position="412"/>
    </location>
</feature>
<protein>
    <submittedName>
        <fullName evidence="3">ATP-binding protein</fullName>
    </submittedName>
</protein>
<feature type="coiled-coil region" evidence="1">
    <location>
        <begin position="818"/>
        <end position="849"/>
    </location>
</feature>
<dbReference type="EMBL" id="QRVA01000019">
    <property type="protein sequence ID" value="RGS15239.1"/>
    <property type="molecule type" value="Genomic_DNA"/>
</dbReference>
<keyword evidence="1" id="KW-0175">Coiled coil</keyword>
<gene>
    <name evidence="3" type="ORF">DWY11_08880</name>
</gene>
<feature type="coiled-coil region" evidence="1">
    <location>
        <begin position="487"/>
        <end position="536"/>
    </location>
</feature>
<proteinExistence type="predicted"/>
<accession>A0A412HE81</accession>
<evidence type="ECO:0000313" key="3">
    <source>
        <dbReference type="EMBL" id="RGS15239.1"/>
    </source>
</evidence>
<dbReference type="RefSeq" id="WP_118085900.1">
    <property type="nucleotide sequence ID" value="NZ_QRVA01000019.1"/>
</dbReference>
<comment type="caution">
    <text evidence="3">The sequence shown here is derived from an EMBL/GenBank/DDBJ whole genome shotgun (WGS) entry which is preliminary data.</text>
</comment>
<feature type="coiled-coil region" evidence="1">
    <location>
        <begin position="271"/>
        <end position="305"/>
    </location>
</feature>
<dbReference type="SUPFAM" id="SSF52540">
    <property type="entry name" value="P-loop containing nucleoside triphosphate hydrolases"/>
    <property type="match status" value="1"/>
</dbReference>
<dbReference type="Pfam" id="PF12128">
    <property type="entry name" value="DUF3584"/>
    <property type="match status" value="1"/>
</dbReference>
<reference evidence="3 4" key="1">
    <citation type="submission" date="2018-08" db="EMBL/GenBank/DDBJ databases">
        <title>A genome reference for cultivated species of the human gut microbiota.</title>
        <authorList>
            <person name="Zou Y."/>
            <person name="Xue W."/>
            <person name="Luo G."/>
        </authorList>
    </citation>
    <scope>NUCLEOTIDE SEQUENCE [LARGE SCALE GENOMIC DNA]</scope>
    <source>
        <strain evidence="3 4">AF24-12</strain>
    </source>
</reference>
<dbReference type="AlphaFoldDB" id="A0A412HE81"/>
<organism evidence="3 4">
    <name type="scientific">Segatella copri</name>
    <dbReference type="NCBI Taxonomy" id="165179"/>
    <lineage>
        <taxon>Bacteria</taxon>
        <taxon>Pseudomonadati</taxon>
        <taxon>Bacteroidota</taxon>
        <taxon>Bacteroidia</taxon>
        <taxon>Bacteroidales</taxon>
        <taxon>Prevotellaceae</taxon>
        <taxon>Segatella</taxon>
    </lineage>
</organism>
<evidence type="ECO:0000313" key="4">
    <source>
        <dbReference type="Proteomes" id="UP000283872"/>
    </source>
</evidence>
<dbReference type="InterPro" id="IPR027417">
    <property type="entry name" value="P-loop_NTPase"/>
</dbReference>
<name>A0A412HE81_9BACT</name>
<dbReference type="Proteomes" id="UP000283872">
    <property type="component" value="Unassembled WGS sequence"/>
</dbReference>
<sequence length="1224" mass="143633">MRALRKIIFVNSAHIRYAEVRLDGNVHFIGTQGVGKSTLLRAILFFYNADKKHLGIPQEMKGFDDFYLPHANSYIVYEVEHEHGPFSILMFRNIGRACYRFINAEFRKEWLVDKNGEVTAESKVIRERLAGAYMSKIIDRYEQYRDILYGNKQTVGKEFARFQLMETNRYQNIPRSIQNVFLNSRLDANFIKDIIIRSMSEEEANVDLGYFRSQVSDFEQEYKDISCWYRLNQKGESDVRKQADAVVKVYHELLYMKQQITDLCGELNYAVRSFRERLPLVEKKINELQEEQRRQNRLLDELQQKFDTEKSGLNQEQGVVNDQIKRLKERKEYYATQRIEDVLERYANEQILRGKLEEYKARLAEITTCFNDVTAKYKALSQSVKNQLENYRQAQNNRIIELKQENQQTMERMLVEYSKKRDDVDAAFADKILLATQVMGQLKDEQVGVEKEILKLKYWQPYKGELDGLHQNIEELALREKELDGLIATSVANINQLQAQYDKQEAAILANANKLLEAKQQEIDETTKKLTEIEKLLSRTKGSLYEWLKENKHDWEQNIGKVIDEENVLYQTGLHPEKGDGTSCFGVKLDITDLPLSVRKPTQLKEEKTHLDTLLRLQKNEYASLQGQQEKQVEELKHQFSPKMKELRFQKSAYETELRTIPQKRKAIQVKMDDYVSKAKQEVEQRSQELKNRQQENAQRRTEAETELAKVNTDKQKQLANIDKQYQKAKVEAIKLHEQQVAEIRADIKQQEQKTDVEFQQLQRQELEELHGRGADTRLVEECQAAIRMSETELKYIEEHRRLVFEYHHDKEEFFDREDEFKAQKKLVMEKLQQLSEKYQLRRQKYQNVLNSVGKELSERFSEKNHIDEELQKADRFAHDEKLCPPILAEGHENQTLRSPGQTVEELTGIIVSRQSRQNQFKGCVNVFKGNFSAKNTFHFRMELNLDDDYLAFANNLDDFLVNNMIEEYRRRTSERYVDILARISKDMGELTRHESDVHKVINDINNDFRERNFAGVIKLIALQSVPSADKMVQLMKRIKDFHDENQFAMGELNLFSSANRDDVNQKAVDYLLDFMKSLLDNPQRQLLSLSDLFQLKFRIIENDNDTGWADKLSHVGSEGTDTLVKAMVNIMLINVFKEKVSRKFGDFRIHCMMDEIGKLHPQNVKGILDFANARNILLINSSPTTYNVSDYRYTYLLSKDGKSQTVVHPLISQKETITDITDK</sequence>
<feature type="region of interest" description="Disordered" evidence="2">
    <location>
        <begin position="680"/>
        <end position="708"/>
    </location>
</feature>
<evidence type="ECO:0000256" key="2">
    <source>
        <dbReference type="SAM" id="MobiDB-lite"/>
    </source>
</evidence>
<keyword evidence="3" id="KW-0547">Nucleotide-binding</keyword>